<dbReference type="Proteomes" id="UP000789901">
    <property type="component" value="Unassembled WGS sequence"/>
</dbReference>
<reference evidence="1 2" key="1">
    <citation type="submission" date="2021-06" db="EMBL/GenBank/DDBJ databases">
        <authorList>
            <person name="Kallberg Y."/>
            <person name="Tangrot J."/>
            <person name="Rosling A."/>
        </authorList>
    </citation>
    <scope>NUCLEOTIDE SEQUENCE [LARGE SCALE GENOMIC DNA]</scope>
    <source>
        <strain evidence="1 2">120-4 pot B 10/14</strain>
    </source>
</reference>
<proteinExistence type="predicted"/>
<protein>
    <submittedName>
        <fullName evidence="1">24856_t:CDS:1</fullName>
    </submittedName>
</protein>
<dbReference type="EMBL" id="CAJVQB010010339">
    <property type="protein sequence ID" value="CAG8738954.1"/>
    <property type="molecule type" value="Genomic_DNA"/>
</dbReference>
<keyword evidence="2" id="KW-1185">Reference proteome</keyword>
<comment type="caution">
    <text evidence="1">The sequence shown here is derived from an EMBL/GenBank/DDBJ whole genome shotgun (WGS) entry which is preliminary data.</text>
</comment>
<name>A0ABN7V721_GIGMA</name>
<evidence type="ECO:0000313" key="1">
    <source>
        <dbReference type="EMBL" id="CAG8738954.1"/>
    </source>
</evidence>
<gene>
    <name evidence="1" type="ORF">GMARGA_LOCUS15171</name>
</gene>
<evidence type="ECO:0000313" key="2">
    <source>
        <dbReference type="Proteomes" id="UP000789901"/>
    </source>
</evidence>
<sequence length="113" mass="12963">MDSIVDTISLYLQNPTSSEFLKVAATQMLNKIQKYTNKIYDKTAFITAILTLVKLELMSNNMNNEANYAVFNNIFRIEYSSPIVNNSSTNSETLNLTYTEQIVKKIKNKCTYQ</sequence>
<accession>A0ABN7V721</accession>
<organism evidence="1 2">
    <name type="scientific">Gigaspora margarita</name>
    <dbReference type="NCBI Taxonomy" id="4874"/>
    <lineage>
        <taxon>Eukaryota</taxon>
        <taxon>Fungi</taxon>
        <taxon>Fungi incertae sedis</taxon>
        <taxon>Mucoromycota</taxon>
        <taxon>Glomeromycotina</taxon>
        <taxon>Glomeromycetes</taxon>
        <taxon>Diversisporales</taxon>
        <taxon>Gigasporaceae</taxon>
        <taxon>Gigaspora</taxon>
    </lineage>
</organism>